<gene>
    <name evidence="10" type="primary">ND1</name>
</gene>
<reference evidence="10" key="1">
    <citation type="journal article" date="2017" name="Mitochondrial DNA Part B Resour">
        <title>Mitochondrial genome of Dinophilus gyrociliatus (Annelida: Dinophilidae).</title>
        <authorList>
            <person name="David K.T."/>
            <person name="Halanych K.M."/>
        </authorList>
    </citation>
    <scope>NUCLEOTIDE SEQUENCE</scope>
</reference>
<comment type="similarity">
    <text evidence="2 7">Belongs to the complex I subunit 1 family.</text>
</comment>
<feature type="transmembrane region" description="Helical" evidence="9">
    <location>
        <begin position="145"/>
        <end position="163"/>
    </location>
</feature>
<comment type="catalytic activity">
    <reaction evidence="8">
        <text>a ubiquinone + NADH + 5 H(+)(in) = a ubiquinol + NAD(+) + 4 H(+)(out)</text>
        <dbReference type="Rhea" id="RHEA:29091"/>
        <dbReference type="Rhea" id="RHEA-COMP:9565"/>
        <dbReference type="Rhea" id="RHEA-COMP:9566"/>
        <dbReference type="ChEBI" id="CHEBI:15378"/>
        <dbReference type="ChEBI" id="CHEBI:16389"/>
        <dbReference type="ChEBI" id="CHEBI:17976"/>
        <dbReference type="ChEBI" id="CHEBI:57540"/>
        <dbReference type="ChEBI" id="CHEBI:57945"/>
        <dbReference type="EC" id="7.1.1.2"/>
    </reaction>
</comment>
<evidence type="ECO:0000256" key="4">
    <source>
        <dbReference type="ARBA" id="ARBA00022692"/>
    </source>
</evidence>
<dbReference type="Pfam" id="PF00146">
    <property type="entry name" value="NADHdh"/>
    <property type="match status" value="1"/>
</dbReference>
<dbReference type="PANTHER" id="PTHR11432">
    <property type="entry name" value="NADH DEHYDROGENASE SUBUNIT 1"/>
    <property type="match status" value="1"/>
</dbReference>
<keyword evidence="4 7" id="KW-0812">Transmembrane</keyword>
<protein>
    <recommendedName>
        <fullName evidence="3 8">NADH-ubiquinone oxidoreductase chain 1</fullName>
        <ecNumber evidence="8">7.1.1.2</ecNumber>
    </recommendedName>
</protein>
<dbReference type="PROSITE" id="PS00668">
    <property type="entry name" value="COMPLEX1_ND1_2"/>
    <property type="match status" value="1"/>
</dbReference>
<keyword evidence="6 9" id="KW-0472">Membrane</keyword>
<evidence type="ECO:0000256" key="5">
    <source>
        <dbReference type="ARBA" id="ARBA00022989"/>
    </source>
</evidence>
<proteinExistence type="inferred from homology"/>
<dbReference type="PANTHER" id="PTHR11432:SF3">
    <property type="entry name" value="NADH-UBIQUINONE OXIDOREDUCTASE CHAIN 1"/>
    <property type="match status" value="1"/>
</dbReference>
<dbReference type="InterPro" id="IPR001694">
    <property type="entry name" value="NADH_UbQ_OxRdtase_su1/FPO"/>
</dbReference>
<organism evidence="10">
    <name type="scientific">Dinophilus gyrociliatus</name>
    <dbReference type="NCBI Taxonomy" id="120995"/>
    <lineage>
        <taxon>Eukaryota</taxon>
        <taxon>Metazoa</taxon>
        <taxon>Spiralia</taxon>
        <taxon>Lophotrochozoa</taxon>
        <taxon>Annelida</taxon>
        <taxon>Polychaeta</taxon>
        <taxon>Polychaeta incertae sedis</taxon>
        <taxon>Dinophilidae</taxon>
        <taxon>Dinophilus</taxon>
    </lineage>
</organism>
<feature type="transmembrane region" description="Helical" evidence="9">
    <location>
        <begin position="247"/>
        <end position="266"/>
    </location>
</feature>
<feature type="transmembrane region" description="Helical" evidence="9">
    <location>
        <begin position="103"/>
        <end position="125"/>
    </location>
</feature>
<evidence type="ECO:0000256" key="3">
    <source>
        <dbReference type="ARBA" id="ARBA00021009"/>
    </source>
</evidence>
<dbReference type="GO" id="GO:0008137">
    <property type="term" value="F:NADH dehydrogenase (ubiquinone) activity"/>
    <property type="evidence" value="ECO:0007669"/>
    <property type="project" value="UniProtKB-EC"/>
</dbReference>
<evidence type="ECO:0000256" key="9">
    <source>
        <dbReference type="SAM" id="Phobius"/>
    </source>
</evidence>
<keyword evidence="5 9" id="KW-1133">Transmembrane helix</keyword>
<dbReference type="InterPro" id="IPR018086">
    <property type="entry name" value="NADH_UbQ_OxRdtase_su1_CS"/>
</dbReference>
<evidence type="ECO:0000256" key="2">
    <source>
        <dbReference type="ARBA" id="ARBA00010535"/>
    </source>
</evidence>
<dbReference type="EC" id="7.1.1.2" evidence="8"/>
<feature type="transmembrane region" description="Helical" evidence="9">
    <location>
        <begin position="278"/>
        <end position="302"/>
    </location>
</feature>
<dbReference type="HAMAP" id="MF_01350">
    <property type="entry name" value="NDH1_NuoH"/>
    <property type="match status" value="1"/>
</dbReference>
<dbReference type="GO" id="GO:0005743">
    <property type="term" value="C:mitochondrial inner membrane"/>
    <property type="evidence" value="ECO:0007669"/>
    <property type="project" value="UniProtKB-SubCell"/>
</dbReference>
<evidence type="ECO:0000256" key="7">
    <source>
        <dbReference type="RuleBase" id="RU000471"/>
    </source>
</evidence>
<name>A0A343TAQ9_9ANNE</name>
<accession>A0A343TAQ9</accession>
<comment type="subcellular location">
    <subcellularLocation>
        <location evidence="1">Membrane</location>
        <topology evidence="1">Multi-pass membrane protein</topology>
    </subcellularLocation>
    <subcellularLocation>
        <location evidence="7">Mitochondrion inner membrane</location>
        <topology evidence="7">Multi-pass membrane protein</topology>
    </subcellularLocation>
</comment>
<feature type="transmembrane region" description="Helical" evidence="9">
    <location>
        <begin position="169"/>
        <end position="187"/>
    </location>
</feature>
<keyword evidence="7" id="KW-0520">NAD</keyword>
<keyword evidence="8" id="KW-0830">Ubiquinone</keyword>
<feature type="transmembrane region" description="Helical" evidence="9">
    <location>
        <begin position="71"/>
        <end position="91"/>
    </location>
</feature>
<dbReference type="GO" id="GO:0009060">
    <property type="term" value="P:aerobic respiration"/>
    <property type="evidence" value="ECO:0007669"/>
    <property type="project" value="TreeGrafter"/>
</dbReference>
<evidence type="ECO:0000313" key="10">
    <source>
        <dbReference type="EMBL" id="AUW35233.1"/>
    </source>
</evidence>
<evidence type="ECO:0000256" key="6">
    <source>
        <dbReference type="ARBA" id="ARBA00023136"/>
    </source>
</evidence>
<feature type="transmembrane region" description="Helical" evidence="9">
    <location>
        <begin position="6"/>
        <end position="26"/>
    </location>
</feature>
<keyword evidence="8 10" id="KW-0496">Mitochondrion</keyword>
<evidence type="ECO:0000256" key="1">
    <source>
        <dbReference type="ARBA" id="ARBA00004141"/>
    </source>
</evidence>
<dbReference type="AlphaFoldDB" id="A0A343TAQ9"/>
<dbReference type="EMBL" id="MG428625">
    <property type="protein sequence ID" value="AUW35233.1"/>
    <property type="molecule type" value="Genomic_DNA"/>
</dbReference>
<geneLocation type="mitochondrion" evidence="10"/>
<sequence length="303" mass="33982">MMFPQFITILILMVTALLAMAFFTLIERKALGYIQLRKGPNKPSLMGIPVPFADAIKLFLKEKPMPAQANSLMFFFAPTLALCLALMLWSLTPTYFSASTLTFSTLGFLAISSMSVYPTLGAGWLSNSKYSLLGAFRAIAQTISYEVSMALIFISFILLFQSFSFSKNFIIMPSILLLPLLALFWLITIHAETNRTPFDFAEGESELVSGFNTEYSAGPFALIFMAEYASILAMSMVSSHLFFSLSFFSPILFTLLLTFISFLFIWTRGSLPRMRYDFLMSFTWKGLLPAALFFLGLLIIILT</sequence>
<dbReference type="GO" id="GO:0003954">
    <property type="term" value="F:NADH dehydrogenase activity"/>
    <property type="evidence" value="ECO:0007669"/>
    <property type="project" value="TreeGrafter"/>
</dbReference>
<evidence type="ECO:0000256" key="8">
    <source>
        <dbReference type="RuleBase" id="RU000473"/>
    </source>
</evidence>